<dbReference type="AlphaFoldDB" id="A0A3A1TWL2"/>
<reference evidence="2" key="1">
    <citation type="submission" date="2018-09" db="EMBL/GenBank/DDBJ databases">
        <authorList>
            <person name="Kim I."/>
        </authorList>
    </citation>
    <scope>NUCLEOTIDE SEQUENCE [LARGE SCALE GENOMIC DNA]</scope>
    <source>
        <strain evidence="2">DD4a</strain>
    </source>
</reference>
<dbReference type="EMBL" id="QXTG01000002">
    <property type="protein sequence ID" value="RIX27998.1"/>
    <property type="molecule type" value="Genomic_DNA"/>
</dbReference>
<evidence type="ECO:0000313" key="1">
    <source>
        <dbReference type="EMBL" id="RIX27998.1"/>
    </source>
</evidence>
<name>A0A3A1TWL2_9MICO</name>
<dbReference type="RefSeq" id="WP_119482308.1">
    <property type="nucleotide sequence ID" value="NZ_QXTG01000002.1"/>
</dbReference>
<dbReference type="Proteomes" id="UP000265742">
    <property type="component" value="Unassembled WGS sequence"/>
</dbReference>
<accession>A0A3A1TWL2</accession>
<organism evidence="1 2">
    <name type="scientific">Amnibacterium setariae</name>
    <dbReference type="NCBI Taxonomy" id="2306585"/>
    <lineage>
        <taxon>Bacteria</taxon>
        <taxon>Bacillati</taxon>
        <taxon>Actinomycetota</taxon>
        <taxon>Actinomycetes</taxon>
        <taxon>Micrococcales</taxon>
        <taxon>Microbacteriaceae</taxon>
        <taxon>Amnibacterium</taxon>
    </lineage>
</organism>
<protein>
    <submittedName>
        <fullName evidence="1">OsmC family peroxiredoxin</fullName>
    </submittedName>
</protein>
<dbReference type="Pfam" id="PF02566">
    <property type="entry name" value="OsmC"/>
    <property type="match status" value="1"/>
</dbReference>
<evidence type="ECO:0000313" key="2">
    <source>
        <dbReference type="Proteomes" id="UP000265742"/>
    </source>
</evidence>
<dbReference type="OrthoDB" id="1358603at2"/>
<gene>
    <name evidence="1" type="ORF">D1781_10835</name>
</gene>
<sequence>MAETYPVSVSAGTLREDEPLFVSPHRWTEGGVSVRGAFTGAHLLHVAVGGCVLNDVYREAEDAGVDVLGVRVAVSGGFDPATWASTGVAYVVEVDAAADDAAVAALLDRVEAVAEIPRALTRGTAVRRLR</sequence>
<proteinExistence type="predicted"/>
<dbReference type="InterPro" id="IPR003718">
    <property type="entry name" value="OsmC/Ohr_fam"/>
</dbReference>
<comment type="caution">
    <text evidence="1">The sequence shown here is derived from an EMBL/GenBank/DDBJ whole genome shotgun (WGS) entry which is preliminary data.</text>
</comment>
<dbReference type="InterPro" id="IPR036102">
    <property type="entry name" value="OsmC/Ohrsf"/>
</dbReference>
<dbReference type="Gene3D" id="3.30.300.20">
    <property type="match status" value="1"/>
</dbReference>
<dbReference type="SUPFAM" id="SSF82784">
    <property type="entry name" value="OsmC-like"/>
    <property type="match status" value="1"/>
</dbReference>
<keyword evidence="2" id="KW-1185">Reference proteome</keyword>
<dbReference type="InterPro" id="IPR015946">
    <property type="entry name" value="KH_dom-like_a/b"/>
</dbReference>